<evidence type="ECO:0000313" key="1">
    <source>
        <dbReference type="EMBL" id="ACA60710.1"/>
    </source>
</evidence>
<dbReference type="eggNOG" id="ENOG5032Z0B">
    <property type="taxonomic scope" value="Bacteria"/>
</dbReference>
<dbReference type="Pfam" id="PF03698">
    <property type="entry name" value="UPF0180"/>
    <property type="match status" value="1"/>
</dbReference>
<evidence type="ECO:0008006" key="3">
    <source>
        <dbReference type="Google" id="ProtNLM"/>
    </source>
</evidence>
<proteinExistence type="predicted"/>
<reference evidence="2" key="1">
    <citation type="submission" date="2007-10" db="EMBL/GenBank/DDBJ databases">
        <title>Complete sequence of chromosome of Desulforudis audaxviator MP104C.</title>
        <authorList>
            <person name="Copeland A."/>
            <person name="Lucas S."/>
            <person name="Lapidus A."/>
            <person name="Barry K."/>
            <person name="Glavina del Rio T."/>
            <person name="Dalin E."/>
            <person name="Tice H."/>
            <person name="Bruce D."/>
            <person name="Pitluck S."/>
            <person name="Lowry S.R."/>
            <person name="Larimer F."/>
            <person name="Land M.L."/>
            <person name="Hauser L."/>
            <person name="Kyrpides N."/>
            <person name="Ivanova N.N."/>
            <person name="Richardson P."/>
        </authorList>
    </citation>
    <scope>NUCLEOTIDE SEQUENCE [LARGE SCALE GENOMIC DNA]</scope>
    <source>
        <strain evidence="2">MP104C</strain>
    </source>
</reference>
<sequence>MQKKVAISEGLTGLDDFFHKRGYTVVPPDEADNSVALVISGATHDFTGVQERALKVPVVNAEGKTPEEIFSQVERISKIAGAEPRLI</sequence>
<protein>
    <recommendedName>
        <fullName evidence="3">YkuS family protein</fullName>
    </recommendedName>
</protein>
<dbReference type="STRING" id="477974.Daud_2223"/>
<accession>B1I6R2</accession>
<name>B1I6R2_DESAP</name>
<reference evidence="1 2" key="2">
    <citation type="journal article" date="2008" name="Science">
        <title>Environmental genomics reveals a single-species ecosystem deep within Earth.</title>
        <authorList>
            <person name="Chivian D."/>
            <person name="Brodie E.L."/>
            <person name="Alm E.J."/>
            <person name="Culley D.E."/>
            <person name="Dehal P.S."/>
            <person name="Desantis T.Z."/>
            <person name="Gihring T.M."/>
            <person name="Lapidus A."/>
            <person name="Lin L.H."/>
            <person name="Lowry S.R."/>
            <person name="Moser D.P."/>
            <person name="Richardson P.M."/>
            <person name="Southam G."/>
            <person name="Wanger G."/>
            <person name="Pratt L.M."/>
            <person name="Andersen G.L."/>
            <person name="Hazen T.C."/>
            <person name="Brockman F.J."/>
            <person name="Arkin A.P."/>
            <person name="Onstott T.C."/>
        </authorList>
    </citation>
    <scope>NUCLEOTIDE SEQUENCE [LARGE SCALE GENOMIC DNA]</scope>
    <source>
        <strain evidence="1 2">MP104C</strain>
    </source>
</reference>
<keyword evidence="2" id="KW-1185">Reference proteome</keyword>
<dbReference type="AlphaFoldDB" id="B1I6R2"/>
<dbReference type="HOGENOM" id="CLU_187365_1_1_9"/>
<dbReference type="EMBL" id="CP000860">
    <property type="protein sequence ID" value="ACA60710.1"/>
    <property type="molecule type" value="Genomic_DNA"/>
</dbReference>
<dbReference type="InterPro" id="IPR005370">
    <property type="entry name" value="UPF0180"/>
</dbReference>
<dbReference type="KEGG" id="dau:Daud_2223"/>
<dbReference type="Proteomes" id="UP000008544">
    <property type="component" value="Chromosome"/>
</dbReference>
<evidence type="ECO:0000313" key="2">
    <source>
        <dbReference type="Proteomes" id="UP000008544"/>
    </source>
</evidence>
<gene>
    <name evidence="1" type="ordered locus">Daud_2223</name>
</gene>
<dbReference type="RefSeq" id="WP_012303284.1">
    <property type="nucleotide sequence ID" value="NC_010424.1"/>
</dbReference>
<organism evidence="1 2">
    <name type="scientific">Desulforudis audaxviator (strain MP104C)</name>
    <dbReference type="NCBI Taxonomy" id="477974"/>
    <lineage>
        <taxon>Bacteria</taxon>
        <taxon>Bacillati</taxon>
        <taxon>Bacillota</taxon>
        <taxon>Clostridia</taxon>
        <taxon>Thermoanaerobacterales</taxon>
        <taxon>Candidatus Desulforudaceae</taxon>
        <taxon>Candidatus Desulforudis</taxon>
    </lineage>
</organism>